<dbReference type="GeneID" id="94839881"/>
<evidence type="ECO:0000313" key="2">
    <source>
        <dbReference type="EMBL" id="OHT05465.1"/>
    </source>
</evidence>
<accession>A0A1J4K1Z6</accession>
<dbReference type="InterPro" id="IPR011990">
    <property type="entry name" value="TPR-like_helical_dom_sf"/>
</dbReference>
<sequence>MPMALNNLGVIYYKGEFVKRDVSKAILYFENAGKKNNTDAQFNLGLLYEKGEYVERDIPRAKHYFELAANQKHSMAQERLNKYRETNENHNEIMDSLAEDLISSSLNPDLLSNSRLIHSHDVKELRPLADKTIGEFYEGLGNNH</sequence>
<dbReference type="RefSeq" id="XP_068358601.1">
    <property type="nucleotide sequence ID" value="XM_068505177.1"/>
</dbReference>
<gene>
    <name evidence="2" type="ORF">TRFO_26815</name>
</gene>
<dbReference type="EMBL" id="MLAK01000757">
    <property type="protein sequence ID" value="OHT05465.1"/>
    <property type="molecule type" value="Genomic_DNA"/>
</dbReference>
<proteinExistence type="predicted"/>
<evidence type="ECO:0008006" key="4">
    <source>
        <dbReference type="Google" id="ProtNLM"/>
    </source>
</evidence>
<dbReference type="VEuPathDB" id="TrichDB:TRFO_26815"/>
<evidence type="ECO:0000256" key="1">
    <source>
        <dbReference type="SAM" id="Coils"/>
    </source>
</evidence>
<feature type="coiled-coil region" evidence="1">
    <location>
        <begin position="73"/>
        <end position="100"/>
    </location>
</feature>
<dbReference type="Gene3D" id="1.25.40.10">
    <property type="entry name" value="Tetratricopeptide repeat domain"/>
    <property type="match status" value="1"/>
</dbReference>
<keyword evidence="1" id="KW-0175">Coiled coil</keyword>
<dbReference type="PANTHER" id="PTHR45011">
    <property type="entry name" value="DAP3-BINDING CELL DEATH ENHANCER 1"/>
    <property type="match status" value="1"/>
</dbReference>
<keyword evidence="3" id="KW-1185">Reference proteome</keyword>
<evidence type="ECO:0000313" key="3">
    <source>
        <dbReference type="Proteomes" id="UP000179807"/>
    </source>
</evidence>
<dbReference type="InterPro" id="IPR052748">
    <property type="entry name" value="ISR_Activator"/>
</dbReference>
<dbReference type="AlphaFoldDB" id="A0A1J4K1Z6"/>
<dbReference type="Pfam" id="PF08238">
    <property type="entry name" value="Sel1"/>
    <property type="match status" value="2"/>
</dbReference>
<dbReference type="OrthoDB" id="2384430at2759"/>
<dbReference type="PANTHER" id="PTHR45011:SF1">
    <property type="entry name" value="DAP3-BINDING CELL DEATH ENHANCER 1"/>
    <property type="match status" value="1"/>
</dbReference>
<name>A0A1J4K1Z6_9EUKA</name>
<dbReference type="Proteomes" id="UP000179807">
    <property type="component" value="Unassembled WGS sequence"/>
</dbReference>
<reference evidence="2" key="1">
    <citation type="submission" date="2016-10" db="EMBL/GenBank/DDBJ databases">
        <authorList>
            <person name="Benchimol M."/>
            <person name="Almeida L.G."/>
            <person name="Vasconcelos A.T."/>
            <person name="Perreira-Neves A."/>
            <person name="Rosa I.A."/>
            <person name="Tasca T."/>
            <person name="Bogo M.R."/>
            <person name="de Souza W."/>
        </authorList>
    </citation>
    <scope>NUCLEOTIDE SEQUENCE [LARGE SCALE GENOMIC DNA]</scope>
    <source>
        <strain evidence="2">K</strain>
    </source>
</reference>
<dbReference type="InterPro" id="IPR006597">
    <property type="entry name" value="Sel1-like"/>
</dbReference>
<protein>
    <recommendedName>
        <fullName evidence="4">Sel1 repeat family protein</fullName>
    </recommendedName>
</protein>
<comment type="caution">
    <text evidence="2">The sequence shown here is derived from an EMBL/GenBank/DDBJ whole genome shotgun (WGS) entry which is preliminary data.</text>
</comment>
<dbReference type="SUPFAM" id="SSF81901">
    <property type="entry name" value="HCP-like"/>
    <property type="match status" value="1"/>
</dbReference>
<dbReference type="SMART" id="SM00671">
    <property type="entry name" value="SEL1"/>
    <property type="match status" value="2"/>
</dbReference>
<organism evidence="2 3">
    <name type="scientific">Tritrichomonas foetus</name>
    <dbReference type="NCBI Taxonomy" id="1144522"/>
    <lineage>
        <taxon>Eukaryota</taxon>
        <taxon>Metamonada</taxon>
        <taxon>Parabasalia</taxon>
        <taxon>Tritrichomonadida</taxon>
        <taxon>Tritrichomonadidae</taxon>
        <taxon>Tritrichomonas</taxon>
    </lineage>
</organism>